<reference evidence="2 3" key="1">
    <citation type="journal article" date="2012" name="J. Bacteriol.">
        <title>Genome Sequence of n-Alkane-Degrading Hydrocarboniphaga effusa Strain AP103T (ATCC BAA-332T).</title>
        <authorList>
            <person name="Chang H.K."/>
            <person name="Zylstra G.J."/>
            <person name="Chae J.C."/>
        </authorList>
    </citation>
    <scope>NUCLEOTIDE SEQUENCE [LARGE SCALE GENOMIC DNA]</scope>
    <source>
        <strain evidence="2 3">AP103</strain>
    </source>
</reference>
<dbReference type="Proteomes" id="UP000003704">
    <property type="component" value="Unassembled WGS sequence"/>
</dbReference>
<accession>I8T650</accession>
<organism evidence="2 3">
    <name type="scientific">Hydrocarboniphaga effusa AP103</name>
    <dbReference type="NCBI Taxonomy" id="1172194"/>
    <lineage>
        <taxon>Bacteria</taxon>
        <taxon>Pseudomonadati</taxon>
        <taxon>Pseudomonadota</taxon>
        <taxon>Gammaproteobacteria</taxon>
        <taxon>Nevskiales</taxon>
        <taxon>Nevskiaceae</taxon>
        <taxon>Hydrocarboniphaga</taxon>
    </lineage>
</organism>
<feature type="signal peptide" evidence="1">
    <location>
        <begin position="1"/>
        <end position="26"/>
    </location>
</feature>
<dbReference type="AlphaFoldDB" id="I8T650"/>
<keyword evidence="3" id="KW-1185">Reference proteome</keyword>
<dbReference type="STRING" id="1172194.WQQ_30070"/>
<name>I8T650_9GAMM</name>
<evidence type="ECO:0000313" key="3">
    <source>
        <dbReference type="Proteomes" id="UP000003704"/>
    </source>
</evidence>
<evidence type="ECO:0000313" key="2">
    <source>
        <dbReference type="EMBL" id="EIT69425.1"/>
    </source>
</evidence>
<comment type="caution">
    <text evidence="2">The sequence shown here is derived from an EMBL/GenBank/DDBJ whole genome shotgun (WGS) entry which is preliminary data.</text>
</comment>
<proteinExistence type="predicted"/>
<gene>
    <name evidence="2" type="ORF">WQQ_30070</name>
</gene>
<feature type="chain" id="PRO_5003714211" description="Outer membrane protein beta-barrel domain-containing protein" evidence="1">
    <location>
        <begin position="27"/>
        <end position="258"/>
    </location>
</feature>
<evidence type="ECO:0008006" key="4">
    <source>
        <dbReference type="Google" id="ProtNLM"/>
    </source>
</evidence>
<dbReference type="EMBL" id="AKGD01000002">
    <property type="protein sequence ID" value="EIT69425.1"/>
    <property type="molecule type" value="Genomic_DNA"/>
</dbReference>
<protein>
    <recommendedName>
        <fullName evidence="4">Outer membrane protein beta-barrel domain-containing protein</fullName>
    </recommendedName>
</protein>
<sequence length="258" mass="26702">MQADSSRLMKALCACLLCGCAQLAQAQSEQGSVSAAVRGIAASSIQTPVAYRARWRTAGFGFYGQTAQSPAGNSDVDGGLGFALGLGDPDQLVGADLAVSSASLSRSEGGSDGFGDSGSFGIKLHRNLPWYTSVAIGANGFGRWGKLKDNSDESYYAVLSRFLNLGGPYGVVVNLGAGNEAYADPGKNGVQAIGSLAFYYTTRFSLLVEHTGRFTNAGLSVAPVSHWPATITMGVTNLGQRLGLDTEFALSVGLGFGY</sequence>
<keyword evidence="1" id="KW-0732">Signal</keyword>
<evidence type="ECO:0000256" key="1">
    <source>
        <dbReference type="SAM" id="SignalP"/>
    </source>
</evidence>